<dbReference type="InterPro" id="IPR013320">
    <property type="entry name" value="ConA-like_dom_sf"/>
</dbReference>
<dbReference type="Gene3D" id="2.60.120.920">
    <property type="match status" value="1"/>
</dbReference>
<dbReference type="Proteomes" id="UP000218209">
    <property type="component" value="Unassembled WGS sequence"/>
</dbReference>
<protein>
    <recommendedName>
        <fullName evidence="2">B30.2/SPRY domain-containing protein</fullName>
    </recommendedName>
</protein>
<organism evidence="3 4">
    <name type="scientific">Porphyra umbilicalis</name>
    <name type="common">Purple laver</name>
    <name type="synonym">Red alga</name>
    <dbReference type="NCBI Taxonomy" id="2786"/>
    <lineage>
        <taxon>Eukaryota</taxon>
        <taxon>Rhodophyta</taxon>
        <taxon>Bangiophyceae</taxon>
        <taxon>Bangiales</taxon>
        <taxon>Bangiaceae</taxon>
        <taxon>Porphyra</taxon>
    </lineage>
</organism>
<reference evidence="3 4" key="1">
    <citation type="submission" date="2017-03" db="EMBL/GenBank/DDBJ databases">
        <title>WGS assembly of Porphyra umbilicalis.</title>
        <authorList>
            <person name="Brawley S.H."/>
            <person name="Blouin N.A."/>
            <person name="Ficko-Blean E."/>
            <person name="Wheeler G.L."/>
            <person name="Lohr M."/>
            <person name="Goodson H.V."/>
            <person name="Jenkins J.W."/>
            <person name="Blaby-Haas C.E."/>
            <person name="Helliwell K.E."/>
            <person name="Chan C."/>
            <person name="Marriage T."/>
            <person name="Bhattacharya D."/>
            <person name="Klein A.S."/>
            <person name="Badis Y."/>
            <person name="Brodie J."/>
            <person name="Cao Y."/>
            <person name="Collen J."/>
            <person name="Dittami S.M."/>
            <person name="Gachon C.M."/>
            <person name="Green B.R."/>
            <person name="Karpowicz S."/>
            <person name="Kim J.W."/>
            <person name="Kudahl U."/>
            <person name="Lin S."/>
            <person name="Michel G."/>
            <person name="Mittag M."/>
            <person name="Olson B.J."/>
            <person name="Pangilinan J."/>
            <person name="Peng Y."/>
            <person name="Qiu H."/>
            <person name="Shu S."/>
            <person name="Singer J.T."/>
            <person name="Smith A.G."/>
            <person name="Sprecher B.N."/>
            <person name="Wagner V."/>
            <person name="Wang W."/>
            <person name="Wang Z.-Y."/>
            <person name="Yan J."/>
            <person name="Yarish C."/>
            <person name="Zoeuner-Riek S."/>
            <person name="Zhuang Y."/>
            <person name="Zou Y."/>
            <person name="Lindquist E.A."/>
            <person name="Grimwood J."/>
            <person name="Barry K."/>
            <person name="Rokhsar D.S."/>
            <person name="Schmutz J."/>
            <person name="Stiller J.W."/>
            <person name="Grossman A.R."/>
            <person name="Prochnik S.E."/>
        </authorList>
    </citation>
    <scope>NUCLEOTIDE SEQUENCE [LARGE SCALE GENOMIC DNA]</scope>
    <source>
        <strain evidence="3">4086291</strain>
    </source>
</reference>
<evidence type="ECO:0000256" key="1">
    <source>
        <dbReference type="SAM" id="MobiDB-lite"/>
    </source>
</evidence>
<dbReference type="InterPro" id="IPR050618">
    <property type="entry name" value="Ubq-SigPath_Reg"/>
</dbReference>
<dbReference type="InterPro" id="IPR043136">
    <property type="entry name" value="B30.2/SPRY_sf"/>
</dbReference>
<dbReference type="SUPFAM" id="SSF49899">
    <property type="entry name" value="Concanavalin A-like lectins/glucanases"/>
    <property type="match status" value="1"/>
</dbReference>
<feature type="region of interest" description="Disordered" evidence="1">
    <location>
        <begin position="230"/>
        <end position="265"/>
    </location>
</feature>
<accession>A0A1X6P2V8</accession>
<proteinExistence type="predicted"/>
<dbReference type="InterPro" id="IPR003877">
    <property type="entry name" value="SPRY_dom"/>
</dbReference>
<dbReference type="AlphaFoldDB" id="A0A1X6P2V8"/>
<feature type="domain" description="B30.2/SPRY" evidence="2">
    <location>
        <begin position="37"/>
        <end position="232"/>
    </location>
</feature>
<dbReference type="PROSITE" id="PS50188">
    <property type="entry name" value="B302_SPRY"/>
    <property type="match status" value="1"/>
</dbReference>
<gene>
    <name evidence="3" type="ORF">BU14_0255s0013</name>
</gene>
<name>A0A1X6P2V8_PORUM</name>
<dbReference type="InterPro" id="IPR001870">
    <property type="entry name" value="B30.2/SPRY"/>
</dbReference>
<feature type="compositionally biased region" description="Low complexity" evidence="1">
    <location>
        <begin position="246"/>
        <end position="256"/>
    </location>
</feature>
<dbReference type="SMART" id="SM00449">
    <property type="entry name" value="SPRY"/>
    <property type="match status" value="1"/>
</dbReference>
<dbReference type="OrthoDB" id="25503at2759"/>
<dbReference type="Pfam" id="PF00622">
    <property type="entry name" value="SPRY"/>
    <property type="match status" value="1"/>
</dbReference>
<sequence length="265" mass="26862">MDGPANGPAAAVATTNGVRQGAEVPGGPLPPPPVVCIRGVCGTDVAAVTAAAAAAPTGWSPADTWETLSIAPDKRRATYDGVGLADADAASGRTDVPIPSTAAGVVAYYYELTVVSAGECGFIGFGLSKAGTRLRRLPGWEPGTVGYHADDGHRFVGSGVGGSYGPTWTTGDTVGCLWEVHRGDVSFTKNGVHLGVARTGLTANTPADALYPMVGMRTRGEDVEACWGLSAEDRDAGRGAGGGALQPREGQPQPRGGQPPPAGWR</sequence>
<evidence type="ECO:0000259" key="2">
    <source>
        <dbReference type="PROSITE" id="PS50188"/>
    </source>
</evidence>
<dbReference type="EMBL" id="KV918918">
    <property type="protein sequence ID" value="OSX75106.1"/>
    <property type="molecule type" value="Genomic_DNA"/>
</dbReference>
<evidence type="ECO:0000313" key="3">
    <source>
        <dbReference type="EMBL" id="OSX75106.1"/>
    </source>
</evidence>
<dbReference type="PANTHER" id="PTHR12864">
    <property type="entry name" value="RAN BINDING PROTEIN 9-RELATED"/>
    <property type="match status" value="1"/>
</dbReference>
<evidence type="ECO:0000313" key="4">
    <source>
        <dbReference type="Proteomes" id="UP000218209"/>
    </source>
</evidence>
<keyword evidence="4" id="KW-1185">Reference proteome</keyword>